<organism evidence="1 2">
    <name type="scientific">Ferrimonas marina</name>
    <dbReference type="NCBI Taxonomy" id="299255"/>
    <lineage>
        <taxon>Bacteria</taxon>
        <taxon>Pseudomonadati</taxon>
        <taxon>Pseudomonadota</taxon>
        <taxon>Gammaproteobacteria</taxon>
        <taxon>Alteromonadales</taxon>
        <taxon>Ferrimonadaceae</taxon>
        <taxon>Ferrimonas</taxon>
    </lineage>
</organism>
<name>A0A1M5P6P1_9GAMM</name>
<dbReference type="EMBL" id="FQXG01000001">
    <property type="protein sequence ID" value="SHG97484.1"/>
    <property type="molecule type" value="Genomic_DNA"/>
</dbReference>
<sequence length="210" mass="23595">MKTETGRVIEALLKGEFICRISDEAAWELLRNEDKRAAVDQHLAVLNRKVAAAADDTVFFCSYQDLGDDERKVIGQQFNELAGSLQPLVHFMVLVQEAGAGDEPLAEGVRVRLNELQSTIEDVPALSEQLGKIARFRLFNSTSTGVDGQLKQVFKRLCELGYLVRPNSEKQIYQATGKIEYLYEVLRFIDETESLALEQKAEAMQQEALL</sequence>
<reference evidence="1 2" key="1">
    <citation type="submission" date="2016-11" db="EMBL/GenBank/DDBJ databases">
        <authorList>
            <person name="Jaros S."/>
            <person name="Januszkiewicz K."/>
            <person name="Wedrychowicz H."/>
        </authorList>
    </citation>
    <scope>NUCLEOTIDE SEQUENCE [LARGE SCALE GENOMIC DNA]</scope>
    <source>
        <strain evidence="1 2">DSM 16917</strain>
    </source>
</reference>
<dbReference type="STRING" id="299255.SAMN02745129_1310"/>
<evidence type="ECO:0000313" key="1">
    <source>
        <dbReference type="EMBL" id="SHG97484.1"/>
    </source>
</evidence>
<dbReference type="RefSeq" id="WP_067658718.1">
    <property type="nucleotide sequence ID" value="NZ_FQXG01000001.1"/>
</dbReference>
<dbReference type="OrthoDB" id="8565179at2"/>
<evidence type="ECO:0008006" key="3">
    <source>
        <dbReference type="Google" id="ProtNLM"/>
    </source>
</evidence>
<accession>A0A1M5P6P1</accession>
<evidence type="ECO:0000313" key="2">
    <source>
        <dbReference type="Proteomes" id="UP000184268"/>
    </source>
</evidence>
<keyword evidence="2" id="KW-1185">Reference proteome</keyword>
<dbReference type="Proteomes" id="UP000184268">
    <property type="component" value="Unassembled WGS sequence"/>
</dbReference>
<proteinExistence type="predicted"/>
<gene>
    <name evidence="1" type="ORF">SAMN02745129_1310</name>
</gene>
<dbReference type="AlphaFoldDB" id="A0A1M5P6P1"/>
<protein>
    <recommendedName>
        <fullName evidence="3">DUF4194 domain-containing protein</fullName>
    </recommendedName>
</protein>